<sequence>MDAVDEDEPFPALVGEVYVDYAEARIRYVSGIAKDELVTRLHLVALTDAGDVVVCRSSQGWRFLPGGTREEGESLVELARRELREEAGAALVGDLHFFSAHEADSDREAPYKPYFPHPRSYWAYAVAHVEITGEPLNPPDGEEVVEVLALPVHEAAEFLRADDPIHADVVLDAHVRGLLR</sequence>
<comment type="caution">
    <text evidence="2">The sequence shown here is derived from an EMBL/GenBank/DDBJ whole genome shotgun (WGS) entry which is preliminary data.</text>
</comment>
<protein>
    <submittedName>
        <fullName evidence="2">NUDIX domain-containing protein</fullName>
    </submittedName>
</protein>
<dbReference type="EMBL" id="JAERSG010000001">
    <property type="protein sequence ID" value="MBL0746538.1"/>
    <property type="molecule type" value="Genomic_DNA"/>
</dbReference>
<keyword evidence="3" id="KW-1185">Reference proteome</keyword>
<dbReference type="Pfam" id="PF00293">
    <property type="entry name" value="NUDIX"/>
    <property type="match status" value="1"/>
</dbReference>
<proteinExistence type="predicted"/>
<dbReference type="InterPro" id="IPR015797">
    <property type="entry name" value="NUDIX_hydrolase-like_dom_sf"/>
</dbReference>
<dbReference type="PROSITE" id="PS51462">
    <property type="entry name" value="NUDIX"/>
    <property type="match status" value="1"/>
</dbReference>
<dbReference type="InterPro" id="IPR000086">
    <property type="entry name" value="NUDIX_hydrolase_dom"/>
</dbReference>
<gene>
    <name evidence="2" type="ORF">JI751_02865</name>
</gene>
<accession>A0ABS1L4D3</accession>
<evidence type="ECO:0000313" key="2">
    <source>
        <dbReference type="EMBL" id="MBL0746538.1"/>
    </source>
</evidence>
<reference evidence="2 3" key="1">
    <citation type="submission" date="2021-01" db="EMBL/GenBank/DDBJ databases">
        <title>Genome seq and assembly of Nocardiodes sp. G10.</title>
        <authorList>
            <person name="Chhetri G."/>
        </authorList>
    </citation>
    <scope>NUCLEOTIDE SEQUENCE [LARGE SCALE GENOMIC DNA]</scope>
    <source>
        <strain evidence="2 3">G10</strain>
    </source>
</reference>
<evidence type="ECO:0000259" key="1">
    <source>
        <dbReference type="PROSITE" id="PS51462"/>
    </source>
</evidence>
<dbReference type="Gene3D" id="3.90.79.10">
    <property type="entry name" value="Nucleoside Triphosphate Pyrophosphohydrolase"/>
    <property type="match status" value="1"/>
</dbReference>
<feature type="domain" description="Nudix hydrolase" evidence="1">
    <location>
        <begin position="24"/>
        <end position="172"/>
    </location>
</feature>
<name>A0ABS1L4D3_9ACTN</name>
<evidence type="ECO:0000313" key="3">
    <source>
        <dbReference type="Proteomes" id="UP000636918"/>
    </source>
</evidence>
<dbReference type="RefSeq" id="WP_201933162.1">
    <property type="nucleotide sequence ID" value="NZ_JAERSG010000001.1"/>
</dbReference>
<dbReference type="SUPFAM" id="SSF55811">
    <property type="entry name" value="Nudix"/>
    <property type="match status" value="1"/>
</dbReference>
<dbReference type="Proteomes" id="UP000636918">
    <property type="component" value="Unassembled WGS sequence"/>
</dbReference>
<organism evidence="2 3">
    <name type="scientific">Nocardioides baculatus</name>
    <dbReference type="NCBI Taxonomy" id="2801337"/>
    <lineage>
        <taxon>Bacteria</taxon>
        <taxon>Bacillati</taxon>
        <taxon>Actinomycetota</taxon>
        <taxon>Actinomycetes</taxon>
        <taxon>Propionibacteriales</taxon>
        <taxon>Nocardioidaceae</taxon>
        <taxon>Nocardioides</taxon>
    </lineage>
</organism>